<name>A0A0K0XYJ3_9GAMM</name>
<dbReference type="EMBL" id="CP012154">
    <property type="protein sequence ID" value="AKS42740.1"/>
    <property type="molecule type" value="Genomic_DNA"/>
</dbReference>
<protein>
    <submittedName>
        <fullName evidence="2">Uncharacterized protein</fullName>
    </submittedName>
</protein>
<dbReference type="KEGG" id="wma:WM2015_2378"/>
<organism evidence="2 3">
    <name type="scientific">Wenzhouxiangella marina</name>
    <dbReference type="NCBI Taxonomy" id="1579979"/>
    <lineage>
        <taxon>Bacteria</taxon>
        <taxon>Pseudomonadati</taxon>
        <taxon>Pseudomonadota</taxon>
        <taxon>Gammaproteobacteria</taxon>
        <taxon>Chromatiales</taxon>
        <taxon>Wenzhouxiangellaceae</taxon>
        <taxon>Wenzhouxiangella</taxon>
    </lineage>
</organism>
<keyword evidence="3" id="KW-1185">Reference proteome</keyword>
<feature type="region of interest" description="Disordered" evidence="1">
    <location>
        <begin position="169"/>
        <end position="269"/>
    </location>
</feature>
<evidence type="ECO:0000256" key="1">
    <source>
        <dbReference type="SAM" id="MobiDB-lite"/>
    </source>
</evidence>
<reference evidence="2 3" key="1">
    <citation type="submission" date="2015-07" db="EMBL/GenBank/DDBJ databases">
        <authorList>
            <person name="Noorani M."/>
        </authorList>
    </citation>
    <scope>NUCLEOTIDE SEQUENCE [LARGE SCALE GENOMIC DNA]</scope>
    <source>
        <strain evidence="2 3">KCTC 42284</strain>
    </source>
</reference>
<dbReference type="Proteomes" id="UP000066624">
    <property type="component" value="Chromosome"/>
</dbReference>
<evidence type="ECO:0000313" key="2">
    <source>
        <dbReference type="EMBL" id="AKS42740.1"/>
    </source>
</evidence>
<proteinExistence type="predicted"/>
<evidence type="ECO:0000313" key="3">
    <source>
        <dbReference type="Proteomes" id="UP000066624"/>
    </source>
</evidence>
<sequence length="313" mass="34504">MPGIWTVGRTRGQSPARRFWPAANRTTPPTCAGPTYGLPTPCSVRHRCRSTAPRTIGCPAPDQHRPRKSKPGVGRGHVPDGPCRWLLRQPDGEIRQRPLNARHTHLAAVDRLPTKPSRPIANGNGWPPYPPRCLGHPSVGLSVMSGTLRRRVDGDFGCMDRRARGPDLRFADIVPGAPPLPINGTPDHRMPRARPTSTLQIDTRRRSGPRPRRSISQASPPTRRRDPPTATKNPTHTSRRRQPGPNEAIATDRQRNGWPPHPPRCLGHPSVGLSVMSGTLRRRVDGDFGCMDRRARGPDLRFPGVVPRSAPLP</sequence>
<accession>A0A0K0XYJ3</accession>
<gene>
    <name evidence="2" type="ORF">WM2015_2378</name>
</gene>
<dbReference type="AlphaFoldDB" id="A0A0K0XYJ3"/>
<feature type="region of interest" description="Disordered" evidence="1">
    <location>
        <begin position="52"/>
        <end position="84"/>
    </location>
</feature>